<organism evidence="2 3">
    <name type="scientific">Halalkalicoccus tibetensis</name>
    <dbReference type="NCBI Taxonomy" id="175632"/>
    <lineage>
        <taxon>Archaea</taxon>
        <taxon>Methanobacteriati</taxon>
        <taxon>Methanobacteriota</taxon>
        <taxon>Stenosarchaea group</taxon>
        <taxon>Halobacteria</taxon>
        <taxon>Halobacteriales</taxon>
        <taxon>Halococcaceae</taxon>
        <taxon>Halalkalicoccus</taxon>
    </lineage>
</organism>
<reference evidence="2 3" key="1">
    <citation type="journal article" date="2019" name="Int. J. Syst. Evol. Microbiol.">
        <title>The Global Catalogue of Microorganisms (GCM) 10K type strain sequencing project: providing services to taxonomists for standard genome sequencing and annotation.</title>
        <authorList>
            <consortium name="The Broad Institute Genomics Platform"/>
            <consortium name="The Broad Institute Genome Sequencing Center for Infectious Disease"/>
            <person name="Wu L."/>
            <person name="Ma J."/>
        </authorList>
    </citation>
    <scope>NUCLEOTIDE SEQUENCE [LARGE SCALE GENOMIC DNA]</scope>
    <source>
        <strain evidence="2 3">CGMCC 1.3240</strain>
    </source>
</reference>
<dbReference type="Gene3D" id="1.10.150.650">
    <property type="match status" value="1"/>
</dbReference>
<dbReference type="InterPro" id="IPR016195">
    <property type="entry name" value="Pol/histidinol_Pase-like"/>
</dbReference>
<dbReference type="Proteomes" id="UP001596312">
    <property type="component" value="Unassembled WGS sequence"/>
</dbReference>
<name>A0ABD5V1V5_9EURY</name>
<dbReference type="InterPro" id="IPR052018">
    <property type="entry name" value="PHP_domain"/>
</dbReference>
<evidence type="ECO:0000313" key="2">
    <source>
        <dbReference type="EMBL" id="MFC6905492.1"/>
    </source>
</evidence>
<dbReference type="EMBL" id="JBHSXQ010000003">
    <property type="protein sequence ID" value="MFC6905492.1"/>
    <property type="molecule type" value="Genomic_DNA"/>
</dbReference>
<feature type="domain" description="Polymerase/histidinol phosphatase N-terminal" evidence="1">
    <location>
        <begin position="4"/>
        <end position="68"/>
    </location>
</feature>
<gene>
    <name evidence="2" type="ORF">ACFQGH_09825</name>
</gene>
<proteinExistence type="predicted"/>
<dbReference type="InterPro" id="IPR003141">
    <property type="entry name" value="Pol/His_phosphatase_N"/>
</dbReference>
<comment type="caution">
    <text evidence="2">The sequence shown here is derived from an EMBL/GenBank/DDBJ whole genome shotgun (WGS) entry which is preliminary data.</text>
</comment>
<dbReference type="Pfam" id="PF02811">
    <property type="entry name" value="PHP"/>
    <property type="match status" value="1"/>
</dbReference>
<evidence type="ECO:0000313" key="3">
    <source>
        <dbReference type="Proteomes" id="UP001596312"/>
    </source>
</evidence>
<dbReference type="PANTHER" id="PTHR42924">
    <property type="entry name" value="EXONUCLEASE"/>
    <property type="match status" value="1"/>
</dbReference>
<dbReference type="SUPFAM" id="SSF89550">
    <property type="entry name" value="PHP domain-like"/>
    <property type="match status" value="1"/>
</dbReference>
<evidence type="ECO:0000259" key="1">
    <source>
        <dbReference type="SMART" id="SM00481"/>
    </source>
</evidence>
<sequence length="259" mass="28015">MVHADLHAHTTASDGSMTLAELPAAARAAGVAVVAITDHDRPHPELEGPVTEREGVTLVRGIELRVDSAEGAVDLLGYGVRTTPELEGLVERIQGDRIERGREIIRRVEGLLGVELDLAPAAGLGRPHIARAIAEHPESGYDYEEAFAELIGADCPCYVPREIPGFERGVEVLNGSCSLVGLAHPFRYPDPEAALSLTDELDCVERHYPYGRSVDTDLLDRAIEEYGLLATGGSDAHDDRLGRAGLSEEEYRAIQERLP</sequence>
<protein>
    <submittedName>
        <fullName evidence="2">PHP domain-containing protein</fullName>
    </submittedName>
</protein>
<accession>A0ABD5V1V5</accession>
<dbReference type="SMART" id="SM00481">
    <property type="entry name" value="POLIIIAc"/>
    <property type="match status" value="1"/>
</dbReference>
<keyword evidence="3" id="KW-1185">Reference proteome</keyword>
<dbReference type="RefSeq" id="WP_340604015.1">
    <property type="nucleotide sequence ID" value="NZ_JBBMXV010000003.1"/>
</dbReference>
<dbReference type="PANTHER" id="PTHR42924:SF18">
    <property type="entry name" value="POLYMERASE_HISTIDINOL PHOSPHATASE N-TERMINAL DOMAIN-CONTAINING PROTEIN"/>
    <property type="match status" value="1"/>
</dbReference>
<dbReference type="InterPro" id="IPR004013">
    <property type="entry name" value="PHP_dom"/>
</dbReference>
<dbReference type="Gene3D" id="3.20.20.140">
    <property type="entry name" value="Metal-dependent hydrolases"/>
    <property type="match status" value="1"/>
</dbReference>
<dbReference type="AlphaFoldDB" id="A0ABD5V1V5"/>